<organism evidence="1">
    <name type="scientific">Fibrocapsa japonica</name>
    <dbReference type="NCBI Taxonomy" id="94617"/>
    <lineage>
        <taxon>Eukaryota</taxon>
        <taxon>Sar</taxon>
        <taxon>Stramenopiles</taxon>
        <taxon>Ochrophyta</taxon>
        <taxon>Raphidophyceae</taxon>
        <taxon>Chattonellales</taxon>
        <taxon>Chattonellaceae</taxon>
        <taxon>Fibrocapsa</taxon>
    </lineage>
</organism>
<protein>
    <submittedName>
        <fullName evidence="1">Uncharacterized protein</fullName>
    </submittedName>
</protein>
<reference evidence="1" key="1">
    <citation type="submission" date="2021-01" db="EMBL/GenBank/DDBJ databases">
        <authorList>
            <person name="Corre E."/>
            <person name="Pelletier E."/>
            <person name="Niang G."/>
            <person name="Scheremetjew M."/>
            <person name="Finn R."/>
            <person name="Kale V."/>
            <person name="Holt S."/>
            <person name="Cochrane G."/>
            <person name="Meng A."/>
            <person name="Brown T."/>
            <person name="Cohen L."/>
        </authorList>
    </citation>
    <scope>NUCLEOTIDE SEQUENCE</scope>
    <source>
        <strain evidence="1">CCMP1661</strain>
    </source>
</reference>
<name>A0A7S2XZY3_9STRA</name>
<accession>A0A7S2XZY3</accession>
<sequence>MAGALTKLGFCKSLTKSAVISAPTRIFTRRFGGVKPNKFADEQAGLREITEQKFTLNKSTLPGVFFCFVLFPGVVWSVAQDELEKTAIKEGKPVRKYFPA</sequence>
<dbReference type="AlphaFoldDB" id="A0A7S2XZY3"/>
<proteinExistence type="predicted"/>
<gene>
    <name evidence="1" type="ORF">FJAP1339_LOCUS9505</name>
</gene>
<dbReference type="EMBL" id="HBHR01018783">
    <property type="protein sequence ID" value="CAD9870157.1"/>
    <property type="molecule type" value="Transcribed_RNA"/>
</dbReference>
<evidence type="ECO:0000313" key="1">
    <source>
        <dbReference type="EMBL" id="CAD9870157.1"/>
    </source>
</evidence>